<dbReference type="PANTHER" id="PTHR43427">
    <property type="entry name" value="CHLORIDE CHANNEL PROTEIN CLC-E"/>
    <property type="match status" value="1"/>
</dbReference>
<dbReference type="InterPro" id="IPR050368">
    <property type="entry name" value="ClC-type_chloride_channel"/>
</dbReference>
<keyword evidence="6 10" id="KW-0472">Membrane</keyword>
<keyword evidence="9" id="KW-0407">Ion channel</keyword>
<dbReference type="InterPro" id="IPR001807">
    <property type="entry name" value="ClC"/>
</dbReference>
<sequence length="218" mass="22465">MTICLAIGTGSSVGREGPIILIGASVGSMIARALRLSASQKITLLSAGAGAGIAATFNTPLGGVLFAVEILLPEFSHSTFLPVLLATGSATYVGRRLLGAASVFSLPPLETPLLSNAPPLDLLMIASIGVACGLAAWLFIRSLSLFEEIFRLVPGGAYVQMTVGMAILGAMMVGFTRYYGAPLVNGVGYGVIQSILADDLTAPAFSSSCSRLNCLLRR</sequence>
<protein>
    <submittedName>
        <fullName evidence="11">Chloride channel protein</fullName>
    </submittedName>
</protein>
<dbReference type="InterPro" id="IPR014743">
    <property type="entry name" value="Cl-channel_core"/>
</dbReference>
<dbReference type="SUPFAM" id="SSF81340">
    <property type="entry name" value="Clc chloride channel"/>
    <property type="match status" value="1"/>
</dbReference>
<evidence type="ECO:0000256" key="7">
    <source>
        <dbReference type="ARBA" id="ARBA00023173"/>
    </source>
</evidence>
<evidence type="ECO:0000256" key="2">
    <source>
        <dbReference type="ARBA" id="ARBA00022448"/>
    </source>
</evidence>
<keyword evidence="3 10" id="KW-0812">Transmembrane</keyword>
<feature type="transmembrane region" description="Helical" evidence="10">
    <location>
        <begin position="122"/>
        <end position="140"/>
    </location>
</feature>
<keyword evidence="8" id="KW-0868">Chloride</keyword>
<geneLocation type="plasmid" evidence="11">
    <name>unnamed2</name>
</geneLocation>
<keyword evidence="7" id="KW-0869">Chloride channel</keyword>
<keyword evidence="12" id="KW-1185">Reference proteome</keyword>
<gene>
    <name evidence="11" type="ORF">F7D14_21580</name>
</gene>
<reference evidence="11 12" key="1">
    <citation type="submission" date="2019-09" db="EMBL/GenBank/DDBJ databases">
        <title>Isolation and complete genome sequencing of Methylocystis species.</title>
        <authorList>
            <person name="Rumah B.L."/>
            <person name="Stead C.E."/>
            <person name="Stevens B.C."/>
            <person name="Minton N.P."/>
            <person name="Grosse-Honebrink A."/>
            <person name="Zhang Y."/>
        </authorList>
    </citation>
    <scope>NUCLEOTIDE SEQUENCE [LARGE SCALE GENOMIC DNA]</scope>
    <source>
        <strain evidence="11 12">BRCS2</strain>
        <plasmid evidence="11 12">unnamed2</plasmid>
    </source>
</reference>
<dbReference type="EMBL" id="CP044333">
    <property type="protein sequence ID" value="QGN00159.1"/>
    <property type="molecule type" value="Genomic_DNA"/>
</dbReference>
<evidence type="ECO:0000256" key="5">
    <source>
        <dbReference type="ARBA" id="ARBA00023065"/>
    </source>
</evidence>
<feature type="transmembrane region" description="Helical" evidence="10">
    <location>
        <begin position="152"/>
        <end position="175"/>
    </location>
</feature>
<keyword evidence="11" id="KW-0614">Plasmid</keyword>
<evidence type="ECO:0000256" key="10">
    <source>
        <dbReference type="SAM" id="Phobius"/>
    </source>
</evidence>
<evidence type="ECO:0000313" key="12">
    <source>
        <dbReference type="Proteomes" id="UP000422569"/>
    </source>
</evidence>
<dbReference type="GO" id="GO:0034707">
    <property type="term" value="C:chloride channel complex"/>
    <property type="evidence" value="ECO:0007669"/>
    <property type="project" value="UniProtKB-KW"/>
</dbReference>
<dbReference type="Gene3D" id="1.10.3080.10">
    <property type="entry name" value="Clc chloride channel"/>
    <property type="match status" value="1"/>
</dbReference>
<keyword evidence="5" id="KW-0406">Ion transport</keyword>
<evidence type="ECO:0000256" key="3">
    <source>
        <dbReference type="ARBA" id="ARBA00022692"/>
    </source>
</evidence>
<evidence type="ECO:0000313" key="11">
    <source>
        <dbReference type="EMBL" id="QGN00159.1"/>
    </source>
</evidence>
<evidence type="ECO:0000256" key="8">
    <source>
        <dbReference type="ARBA" id="ARBA00023214"/>
    </source>
</evidence>
<dbReference type="KEGG" id="mpar:F7D14_21580"/>
<keyword evidence="4 10" id="KW-1133">Transmembrane helix</keyword>
<dbReference type="Proteomes" id="UP000422569">
    <property type="component" value="Plasmid unnamed2"/>
</dbReference>
<name>A0A6B8MC40_9HYPH</name>
<organism evidence="11 12">
    <name type="scientific">Methylocystis parvus</name>
    <dbReference type="NCBI Taxonomy" id="134"/>
    <lineage>
        <taxon>Bacteria</taxon>
        <taxon>Pseudomonadati</taxon>
        <taxon>Pseudomonadota</taxon>
        <taxon>Alphaproteobacteria</taxon>
        <taxon>Hyphomicrobiales</taxon>
        <taxon>Methylocystaceae</taxon>
        <taxon>Methylocystis</taxon>
    </lineage>
</organism>
<dbReference type="CDD" id="cd00400">
    <property type="entry name" value="Voltage_gated_ClC"/>
    <property type="match status" value="1"/>
</dbReference>
<dbReference type="GO" id="GO:0005254">
    <property type="term" value="F:chloride channel activity"/>
    <property type="evidence" value="ECO:0007669"/>
    <property type="project" value="UniProtKB-KW"/>
</dbReference>
<dbReference type="AlphaFoldDB" id="A0A6B8MC40"/>
<dbReference type="Pfam" id="PF00654">
    <property type="entry name" value="Voltage_CLC"/>
    <property type="match status" value="1"/>
</dbReference>
<evidence type="ECO:0000256" key="6">
    <source>
        <dbReference type="ARBA" id="ARBA00023136"/>
    </source>
</evidence>
<evidence type="ECO:0000256" key="4">
    <source>
        <dbReference type="ARBA" id="ARBA00022989"/>
    </source>
</evidence>
<evidence type="ECO:0000256" key="1">
    <source>
        <dbReference type="ARBA" id="ARBA00004141"/>
    </source>
</evidence>
<dbReference type="RefSeq" id="WP_026016361.1">
    <property type="nucleotide sequence ID" value="NZ_CP044333.1"/>
</dbReference>
<accession>A0A6B8MC40</accession>
<comment type="subcellular location">
    <subcellularLocation>
        <location evidence="1">Membrane</location>
        <topology evidence="1">Multi-pass membrane protein</topology>
    </subcellularLocation>
</comment>
<dbReference type="PANTHER" id="PTHR43427:SF6">
    <property type="entry name" value="CHLORIDE CHANNEL PROTEIN CLC-E"/>
    <property type="match status" value="1"/>
</dbReference>
<keyword evidence="2" id="KW-0813">Transport</keyword>
<evidence type="ECO:0000256" key="9">
    <source>
        <dbReference type="ARBA" id="ARBA00023303"/>
    </source>
</evidence>
<proteinExistence type="predicted"/>
<feature type="transmembrane region" description="Helical" evidence="10">
    <location>
        <begin position="42"/>
        <end position="68"/>
    </location>
</feature>